<evidence type="ECO:0000259" key="2">
    <source>
        <dbReference type="SMART" id="SM00943"/>
    </source>
</evidence>
<dbReference type="OrthoDB" id="9067983at2"/>
<evidence type="ECO:0000313" key="4">
    <source>
        <dbReference type="Proteomes" id="UP000002019"/>
    </source>
</evidence>
<dbReference type="InterPro" id="IPR014819">
    <property type="entry name" value="PriCT_2"/>
</dbReference>
<dbReference type="Pfam" id="PF09250">
    <property type="entry name" value="Prim-Pol"/>
    <property type="match status" value="1"/>
</dbReference>
<dbReference type="Proteomes" id="UP000002019">
    <property type="component" value="Chromosome"/>
</dbReference>
<evidence type="ECO:0000256" key="1">
    <source>
        <dbReference type="ARBA" id="ARBA00022801"/>
    </source>
</evidence>
<dbReference type="KEGG" id="caci:CLOAM0836"/>
<dbReference type="GO" id="GO:0016817">
    <property type="term" value="F:hydrolase activity, acting on acid anhydrides"/>
    <property type="evidence" value="ECO:0007669"/>
    <property type="project" value="InterPro"/>
</dbReference>
<proteinExistence type="predicted"/>
<dbReference type="InterPro" id="IPR015330">
    <property type="entry name" value="DNA_primase/pol_bifunc_N"/>
</dbReference>
<protein>
    <recommendedName>
        <fullName evidence="2">DNA primase/polymerase bifunctional N-terminal domain-containing protein</fullName>
    </recommendedName>
</protein>
<dbReference type="PANTHER" id="PTHR35372:SF2">
    <property type="entry name" value="SF3 HELICASE DOMAIN-CONTAINING PROTEIN"/>
    <property type="match status" value="1"/>
</dbReference>
<keyword evidence="4" id="KW-1185">Reference proteome</keyword>
<gene>
    <name evidence="3" type="ordered locus">CLOAM0836</name>
</gene>
<dbReference type="PANTHER" id="PTHR35372">
    <property type="entry name" value="ATP BINDING PROTEIN-RELATED"/>
    <property type="match status" value="1"/>
</dbReference>
<dbReference type="Pfam" id="PF08707">
    <property type="entry name" value="PriCT_2"/>
    <property type="match status" value="1"/>
</dbReference>
<dbReference type="RefSeq" id="WP_015424575.1">
    <property type="nucleotide sequence ID" value="NC_020449.1"/>
</dbReference>
<feature type="domain" description="DNA primase/polymerase bifunctional N-terminal" evidence="2">
    <location>
        <begin position="43"/>
        <end position="207"/>
    </location>
</feature>
<dbReference type="SMART" id="SM00943">
    <property type="entry name" value="Prim-Pol"/>
    <property type="match status" value="1"/>
</dbReference>
<dbReference type="SUPFAM" id="SSF56747">
    <property type="entry name" value="Prim-pol domain"/>
    <property type="match status" value="1"/>
</dbReference>
<evidence type="ECO:0000313" key="3">
    <source>
        <dbReference type="EMBL" id="CAO80717.1"/>
    </source>
</evidence>
<reference evidence="3 4" key="1">
    <citation type="journal article" date="2008" name="J. Bacteriol.">
        <title>'Candidatus Cloacamonas acidaminovorans': genome sequence reconstruction provides a first glimpse of a new bacterial division.</title>
        <authorList>
            <person name="Pelletier E."/>
            <person name="Kreimeyer A."/>
            <person name="Bocs S."/>
            <person name="Rouy Z."/>
            <person name="Gyapay G."/>
            <person name="Chouari R."/>
            <person name="Riviere D."/>
            <person name="Ganesan A."/>
            <person name="Daegelen P."/>
            <person name="Sghir A."/>
            <person name="Cohen G.N."/>
            <person name="Medigue C."/>
            <person name="Weissenbach J."/>
            <person name="Le Paslier D."/>
        </authorList>
    </citation>
    <scope>NUCLEOTIDE SEQUENCE [LARGE SCALE GENOMIC DNA]</scope>
    <source>
        <strain evidence="4">Evry</strain>
    </source>
</reference>
<dbReference type="EMBL" id="CU466930">
    <property type="protein sequence ID" value="CAO80717.1"/>
    <property type="molecule type" value="Genomic_DNA"/>
</dbReference>
<dbReference type="InterPro" id="IPR051620">
    <property type="entry name" value="ORF904-like_C"/>
</dbReference>
<name>B0VHA2_CLOAI</name>
<accession>B0VHA2</accession>
<organism evidence="3 4">
    <name type="scientific">Cloacimonas acidaminovorans (strain Evry)</name>
    <dbReference type="NCBI Taxonomy" id="459349"/>
    <lineage>
        <taxon>Bacteria</taxon>
        <taxon>Pseudomonadati</taxon>
        <taxon>Candidatus Cloacimonadota</taxon>
        <taxon>Candidatus Cloacimonadia</taxon>
        <taxon>Candidatus Cloacimonadales</taxon>
        <taxon>Candidatus Cloacimonadaceae</taxon>
        <taxon>Candidatus Cloacimonas</taxon>
    </lineage>
</organism>
<keyword evidence="1" id="KW-0378">Hydrolase</keyword>
<sequence length="343" mass="39467">MLKGIIKTKVKVPNFSPNYDAEQPENKKKGHQAIVFVDLNNAWLYYEQLGYKLVTFTLEEKKGKKVVSNMPQWKNSSLSVESIKQEHNAIAIITGEASQLMVIDIDKRDADIYALLAEYGLEIDNYCYALTPSGGMHIYLNLSHSELWKKRYGRKTLTTTNKNIGIDIRAEGGLIFAPPSIVTNGGFYEWVNMPVNKEDTDYDPNKLIPIMDAIFGYNNNPTPLAPIQKTITKSYFPFTYYPNIQDNYDQAAQLIRKLNGTIINYNDWIRMGIALKNEFGKRGLSLWLLFADNSAYQDTEEYLIKKWNSFPITDDVHFGTFIYLTREYLRYENTYKGGKIYAV</sequence>
<dbReference type="AlphaFoldDB" id="B0VHA2"/>
<dbReference type="HOGENOM" id="CLU_808218_0_0_0"/>